<evidence type="ECO:0000313" key="11">
    <source>
        <dbReference type="Proteomes" id="UP001208570"/>
    </source>
</evidence>
<dbReference type="Pfam" id="PF00876">
    <property type="entry name" value="Innexin"/>
    <property type="match status" value="1"/>
</dbReference>
<protein>
    <recommendedName>
        <fullName evidence="9">Innexin</fullName>
    </recommendedName>
</protein>
<keyword evidence="3" id="KW-1003">Cell membrane</keyword>
<dbReference type="GO" id="GO:0005886">
    <property type="term" value="C:plasma membrane"/>
    <property type="evidence" value="ECO:0007669"/>
    <property type="project" value="UniProtKB-SubCell"/>
</dbReference>
<accession>A0AAD9JJ39</accession>
<keyword evidence="5 9" id="KW-1133">Transmembrane helix</keyword>
<dbReference type="EMBL" id="JAODUP010000291">
    <property type="protein sequence ID" value="KAK2153632.1"/>
    <property type="molecule type" value="Genomic_DNA"/>
</dbReference>
<dbReference type="InterPro" id="IPR000990">
    <property type="entry name" value="Innexin"/>
</dbReference>
<keyword evidence="4 9" id="KW-0812">Transmembrane</keyword>
<keyword evidence="7 9" id="KW-0472">Membrane</keyword>
<evidence type="ECO:0000256" key="7">
    <source>
        <dbReference type="ARBA" id="ARBA00023136"/>
    </source>
</evidence>
<comment type="caution">
    <text evidence="10">The sequence shown here is derived from an EMBL/GenBank/DDBJ whole genome shotgun (WGS) entry which is preliminary data.</text>
</comment>
<keyword evidence="2 9" id="KW-0813">Transport</keyword>
<keyword evidence="11" id="KW-1185">Reference proteome</keyword>
<dbReference type="PANTHER" id="PTHR11893:SF36">
    <property type="entry name" value="INNEXIN-5"/>
    <property type="match status" value="1"/>
</dbReference>
<dbReference type="GO" id="GO:0034220">
    <property type="term" value="P:monoatomic ion transmembrane transport"/>
    <property type="evidence" value="ECO:0007669"/>
    <property type="project" value="UniProtKB-KW"/>
</dbReference>
<keyword evidence="6 9" id="KW-0406">Ion transport</keyword>
<dbReference type="PANTHER" id="PTHR11893">
    <property type="entry name" value="INNEXIN"/>
    <property type="match status" value="1"/>
</dbReference>
<feature type="transmembrane region" description="Helical" evidence="9">
    <location>
        <begin position="287"/>
        <end position="311"/>
    </location>
</feature>
<feature type="transmembrane region" description="Helical" evidence="9">
    <location>
        <begin position="99"/>
        <end position="121"/>
    </location>
</feature>
<evidence type="ECO:0000256" key="1">
    <source>
        <dbReference type="ARBA" id="ARBA00004651"/>
    </source>
</evidence>
<dbReference type="AlphaFoldDB" id="A0AAD9JJ39"/>
<evidence type="ECO:0000256" key="9">
    <source>
        <dbReference type="RuleBase" id="RU010713"/>
    </source>
</evidence>
<dbReference type="PRINTS" id="PR01262">
    <property type="entry name" value="INNEXIN"/>
</dbReference>
<feature type="transmembrane region" description="Helical" evidence="9">
    <location>
        <begin position="199"/>
        <end position="221"/>
    </location>
</feature>
<sequence length="384" mass="45436">MDVLFRVIRDLKEVKFRLDDDLPDRLSRRYTCSFLLLFAVLVSVRQYWGEAIHCWCPEVCAANHEKYANIYCWVSDTYYVAFDDEIPQPGEPREKKIVYYQWTPIILISQAVLFFLPCTLWRLLNGRSGINIGVVMEAAVASQRADYADSRDKMLRYAVHLLDRFLLTQRSTKRGCYSRLKHVLSKHCFLVYGRLYGNYLTFCYVVIKLLYVANAVGQLFMLDVILGYEYHLFGVHVMRHLLFGEEWIASDKFPRVTLCDYKIRQNTNVHQYTVQCVLPINLFNEKIFAIVWFWFLFVGIVTLLSLFQWLIKLTFWPNQMKFIKRQLRAMDSFQREPAILKRFVENYLRRDGMFILRMVAKNAGNPYRIPILSVVMTSRASVVY</sequence>
<dbReference type="GO" id="GO:0005921">
    <property type="term" value="C:gap junction"/>
    <property type="evidence" value="ECO:0007669"/>
    <property type="project" value="UniProtKB-UniRule"/>
</dbReference>
<comment type="similarity">
    <text evidence="9">Belongs to the pannexin family.</text>
</comment>
<comment type="caution">
    <text evidence="9">Lacks conserved residue(s) required for the propagation of feature annotation.</text>
</comment>
<evidence type="ECO:0000256" key="8">
    <source>
        <dbReference type="ARBA" id="ARBA00023303"/>
    </source>
</evidence>
<evidence type="ECO:0000256" key="2">
    <source>
        <dbReference type="ARBA" id="ARBA00022448"/>
    </source>
</evidence>
<keyword evidence="8 9" id="KW-0407">Ion channel</keyword>
<name>A0AAD9JJ39_9ANNE</name>
<organism evidence="10 11">
    <name type="scientific">Paralvinella palmiformis</name>
    <dbReference type="NCBI Taxonomy" id="53620"/>
    <lineage>
        <taxon>Eukaryota</taxon>
        <taxon>Metazoa</taxon>
        <taxon>Spiralia</taxon>
        <taxon>Lophotrochozoa</taxon>
        <taxon>Annelida</taxon>
        <taxon>Polychaeta</taxon>
        <taxon>Sedentaria</taxon>
        <taxon>Canalipalpata</taxon>
        <taxon>Terebellida</taxon>
        <taxon>Terebelliformia</taxon>
        <taxon>Alvinellidae</taxon>
        <taxon>Paralvinella</taxon>
    </lineage>
</organism>
<reference evidence="10" key="1">
    <citation type="journal article" date="2023" name="Mol. Biol. Evol.">
        <title>Third-Generation Sequencing Reveals the Adaptive Role of the Epigenome in Three Deep-Sea Polychaetes.</title>
        <authorList>
            <person name="Perez M."/>
            <person name="Aroh O."/>
            <person name="Sun Y."/>
            <person name="Lan Y."/>
            <person name="Juniper S.K."/>
            <person name="Young C.R."/>
            <person name="Angers B."/>
            <person name="Qian P.Y."/>
        </authorList>
    </citation>
    <scope>NUCLEOTIDE SEQUENCE</scope>
    <source>
        <strain evidence="10">P08H-3</strain>
    </source>
</reference>
<dbReference type="Proteomes" id="UP001208570">
    <property type="component" value="Unassembled WGS sequence"/>
</dbReference>
<evidence type="ECO:0000256" key="6">
    <source>
        <dbReference type="ARBA" id="ARBA00023065"/>
    </source>
</evidence>
<evidence type="ECO:0000256" key="5">
    <source>
        <dbReference type="ARBA" id="ARBA00022989"/>
    </source>
</evidence>
<evidence type="ECO:0000313" key="10">
    <source>
        <dbReference type="EMBL" id="KAK2153632.1"/>
    </source>
</evidence>
<comment type="function">
    <text evidence="9">Structural component of the gap junctions.</text>
</comment>
<evidence type="ECO:0000256" key="3">
    <source>
        <dbReference type="ARBA" id="ARBA00022475"/>
    </source>
</evidence>
<comment type="subcellular location">
    <subcellularLocation>
        <location evidence="1 9">Cell membrane</location>
        <topology evidence="1 9">Multi-pass membrane protein</topology>
    </subcellularLocation>
</comment>
<dbReference type="PROSITE" id="PS51013">
    <property type="entry name" value="PANNEXIN"/>
    <property type="match status" value="1"/>
</dbReference>
<proteinExistence type="inferred from homology"/>
<gene>
    <name evidence="9" type="primary">inx</name>
    <name evidence="10" type="ORF">LSH36_291g08051</name>
</gene>
<evidence type="ECO:0000256" key="4">
    <source>
        <dbReference type="ARBA" id="ARBA00022692"/>
    </source>
</evidence>